<dbReference type="EMBL" id="AMRV01000001">
    <property type="protein sequence ID" value="EMD84172.1"/>
    <property type="molecule type" value="Genomic_DNA"/>
</dbReference>
<comment type="caution">
    <text evidence="3">The sequence shown here is derived from an EMBL/GenBank/DDBJ whole genome shotgun (WGS) entry which is preliminary data.</text>
</comment>
<dbReference type="InterPro" id="IPR008258">
    <property type="entry name" value="Transglycosylase_SLT_dom_1"/>
</dbReference>
<keyword evidence="3" id="KW-0966">Cell projection</keyword>
<keyword evidence="3" id="KW-0282">Flagellum</keyword>
<sequence length="270" mass="28576">MSVNFSSIANLRASGAGSDVVGAIRDASARTGVDESYLLAQARLESGMNPDAKASTSSATGLYQFIDQTWLATVKRHGAKHGLGWAADSITSGPGGRLSAGRAERDILDLRKDPAAASAMAAEFASDNQDYLEQRLGRPVGQTDLYMAHFLGAAGAANFLSGMADNPEQPAATLLPAAARANRPVFYQQSGEARSVREVYERFAEKLGRSGDMPARTMLARQESPTARRALEATRQWVAMQRGTAGDAAPPSITPSTARLLYLSLTTGQV</sequence>
<dbReference type="Proteomes" id="UP000011717">
    <property type="component" value="Unassembled WGS sequence"/>
</dbReference>
<gene>
    <name evidence="3" type="ORF">C725_0102</name>
</gene>
<evidence type="ECO:0000313" key="4">
    <source>
        <dbReference type="Proteomes" id="UP000011717"/>
    </source>
</evidence>
<proteinExistence type="inferred from homology"/>
<comment type="similarity">
    <text evidence="1">Belongs to the virb1 family.</text>
</comment>
<keyword evidence="4" id="KW-1185">Reference proteome</keyword>
<dbReference type="OrthoDB" id="8477976at2"/>
<protein>
    <submittedName>
        <fullName evidence="3">Flagellar protein FlgJ</fullName>
    </submittedName>
</protein>
<feature type="domain" description="Transglycosylase SLT" evidence="2">
    <location>
        <begin position="24"/>
        <end position="78"/>
    </location>
</feature>
<dbReference type="RefSeq" id="WP_008599476.1">
    <property type="nucleotide sequence ID" value="NZ_AMRV01000001.1"/>
</dbReference>
<dbReference type="InterPro" id="IPR023346">
    <property type="entry name" value="Lysozyme-like_dom_sf"/>
</dbReference>
<keyword evidence="3" id="KW-0969">Cilium</keyword>
<dbReference type="Pfam" id="PF01464">
    <property type="entry name" value="SLT"/>
    <property type="match status" value="1"/>
</dbReference>
<evidence type="ECO:0000313" key="3">
    <source>
        <dbReference type="EMBL" id="EMD84172.1"/>
    </source>
</evidence>
<organism evidence="3 4">
    <name type="scientific">Pacificimonas flava</name>
    <dbReference type="NCBI Taxonomy" id="1234595"/>
    <lineage>
        <taxon>Bacteria</taxon>
        <taxon>Pseudomonadati</taxon>
        <taxon>Pseudomonadota</taxon>
        <taxon>Alphaproteobacteria</taxon>
        <taxon>Sphingomonadales</taxon>
        <taxon>Sphingosinicellaceae</taxon>
        <taxon>Pacificimonas</taxon>
    </lineage>
</organism>
<name>M2U864_9SPHN</name>
<reference evidence="3 4" key="1">
    <citation type="journal article" date="2013" name="Genome Announc.">
        <title>Draft Genome Sequence of Strain JLT2015T, Belonging to the Family Sphingomonadaceae of the Alphaproteobacteria.</title>
        <authorList>
            <person name="Tang K."/>
            <person name="Liu K."/>
            <person name="Li S."/>
            <person name="Jiao N."/>
        </authorList>
    </citation>
    <scope>NUCLEOTIDE SEQUENCE [LARGE SCALE GENOMIC DNA]</scope>
    <source>
        <strain evidence="3 4">JLT2015</strain>
    </source>
</reference>
<accession>M2U864</accession>
<dbReference type="SUPFAM" id="SSF53955">
    <property type="entry name" value="Lysozyme-like"/>
    <property type="match status" value="1"/>
</dbReference>
<evidence type="ECO:0000256" key="1">
    <source>
        <dbReference type="ARBA" id="ARBA00009387"/>
    </source>
</evidence>
<dbReference type="Gene3D" id="1.10.530.10">
    <property type="match status" value="1"/>
</dbReference>
<evidence type="ECO:0000259" key="2">
    <source>
        <dbReference type="Pfam" id="PF01464"/>
    </source>
</evidence>
<dbReference type="PATRIC" id="fig|1234595.3.peg.102"/>
<dbReference type="AlphaFoldDB" id="M2U864"/>